<dbReference type="Gene3D" id="1.10.630.10">
    <property type="entry name" value="Cytochrome P450"/>
    <property type="match status" value="1"/>
</dbReference>
<dbReference type="EnsemblMetazoa" id="CapteT125634">
    <property type="protein sequence ID" value="CapteP125634"/>
    <property type="gene ID" value="CapteG125634"/>
</dbReference>
<keyword evidence="12" id="KW-1185">Reference proteome</keyword>
<dbReference type="InterPro" id="IPR050479">
    <property type="entry name" value="CYP11_CYP27_families"/>
</dbReference>
<dbReference type="GO" id="GO:0016705">
    <property type="term" value="F:oxidoreductase activity, acting on paired donors, with incorporation or reduction of molecular oxygen"/>
    <property type="evidence" value="ECO:0007669"/>
    <property type="project" value="InterPro"/>
</dbReference>
<dbReference type="PRINTS" id="PR00463">
    <property type="entry name" value="EP450I"/>
</dbReference>
<dbReference type="InterPro" id="IPR002401">
    <property type="entry name" value="Cyt_P450_E_grp-I"/>
</dbReference>
<dbReference type="FunFam" id="1.10.630.10:FF:000006">
    <property type="entry name" value="Cytochrome P450 302a1, mitochondrial"/>
    <property type="match status" value="1"/>
</dbReference>
<dbReference type="STRING" id="283909.R7U2V0"/>
<dbReference type="Pfam" id="PF00067">
    <property type="entry name" value="p450"/>
    <property type="match status" value="1"/>
</dbReference>
<dbReference type="GO" id="GO:0020037">
    <property type="term" value="F:heme binding"/>
    <property type="evidence" value="ECO:0007669"/>
    <property type="project" value="InterPro"/>
</dbReference>
<reference evidence="10 12" key="2">
    <citation type="journal article" date="2013" name="Nature">
        <title>Insights into bilaterian evolution from three spiralian genomes.</title>
        <authorList>
            <person name="Simakov O."/>
            <person name="Marletaz F."/>
            <person name="Cho S.J."/>
            <person name="Edsinger-Gonzales E."/>
            <person name="Havlak P."/>
            <person name="Hellsten U."/>
            <person name="Kuo D.H."/>
            <person name="Larsson T."/>
            <person name="Lv J."/>
            <person name="Arendt D."/>
            <person name="Savage R."/>
            <person name="Osoegawa K."/>
            <person name="de Jong P."/>
            <person name="Grimwood J."/>
            <person name="Chapman J.A."/>
            <person name="Shapiro H."/>
            <person name="Aerts A."/>
            <person name="Otillar R.P."/>
            <person name="Terry A.Y."/>
            <person name="Boore J.L."/>
            <person name="Grigoriev I.V."/>
            <person name="Lindberg D.R."/>
            <person name="Seaver E.C."/>
            <person name="Weisblat D.A."/>
            <person name="Putnam N.H."/>
            <person name="Rokhsar D.S."/>
        </authorList>
    </citation>
    <scope>NUCLEOTIDE SEQUENCE</scope>
    <source>
        <strain evidence="10 12">I ESC-2004</strain>
    </source>
</reference>
<dbReference type="EMBL" id="AMQN01009594">
    <property type="status" value="NOT_ANNOTATED_CDS"/>
    <property type="molecule type" value="Genomic_DNA"/>
</dbReference>
<evidence type="ECO:0000256" key="6">
    <source>
        <dbReference type="ARBA" id="ARBA00023004"/>
    </source>
</evidence>
<sequence length="475" mass="54628">MDEKNIPGPRSWPFVGSLYKYTPIVGEYTFHDRDATSSKMYKKYGKIVRQEITPGIVWYHLFDPDDIETVFRNESKAPQRMLLEGVVEYCKQRNRSPGINVNGEKWKRLRSNSQKPMLRPRNVSAYIPLQDRIGADFIKRLRSIRDPETNEIPDLLNEFYKWAVESIGVVIFDKRIGTLDGNLGPDSEAQKFIQASNSAIDAMYHTTIYWPLHRGRATAKWKQLCSSLDFIWEVSMKYSREAMQKIKKGNVGKDSSILGSFLSDPDISFEDCLALSTDLLSAGVDTTSHTTAYLLYHLAANKKSQTKLQEEIDRELTPGEAITAQTFDKLQYMKAVLKESQRLNPIVGSFSRRTEKDLVLSGYKIPTGSFVFCEVAVMCGMSKYFSDPDEFIPERWLRSESCQKQGDFHPYVFLPFGHGARSCIGRRFAEQEVYLLLIKLMQNFNVENHHGYIGRRTRLINTPAKPLKFAFIDRR</sequence>
<evidence type="ECO:0000256" key="4">
    <source>
        <dbReference type="ARBA" id="ARBA00022723"/>
    </source>
</evidence>
<name>R7U2V0_CAPTE</name>
<accession>R7U2V0</accession>
<dbReference type="SUPFAM" id="SSF48264">
    <property type="entry name" value="Cytochrome P450"/>
    <property type="match status" value="1"/>
</dbReference>
<evidence type="ECO:0000313" key="12">
    <source>
        <dbReference type="Proteomes" id="UP000014760"/>
    </source>
</evidence>
<dbReference type="InterPro" id="IPR017972">
    <property type="entry name" value="Cyt_P450_CS"/>
</dbReference>
<dbReference type="FunCoup" id="R7U2V0">
    <property type="interactions" value="10"/>
</dbReference>
<keyword evidence="7 9" id="KW-0503">Monooxygenase</keyword>
<dbReference type="PANTHER" id="PTHR24279">
    <property type="entry name" value="CYTOCHROME P450"/>
    <property type="match status" value="1"/>
</dbReference>
<dbReference type="AlphaFoldDB" id="R7U2V0"/>
<dbReference type="PRINTS" id="PR00385">
    <property type="entry name" value="P450"/>
</dbReference>
<protein>
    <recommendedName>
        <fullName evidence="13">Cytochrome P450</fullName>
    </recommendedName>
</protein>
<keyword evidence="6 8" id="KW-0408">Iron</keyword>
<reference evidence="12" key="1">
    <citation type="submission" date="2012-12" db="EMBL/GenBank/DDBJ databases">
        <authorList>
            <person name="Hellsten U."/>
            <person name="Grimwood J."/>
            <person name="Chapman J.A."/>
            <person name="Shapiro H."/>
            <person name="Aerts A."/>
            <person name="Otillar R.P."/>
            <person name="Terry A.Y."/>
            <person name="Boore J.L."/>
            <person name="Simakov O."/>
            <person name="Marletaz F."/>
            <person name="Cho S.-J."/>
            <person name="Edsinger-Gonzales E."/>
            <person name="Havlak P."/>
            <person name="Kuo D.-H."/>
            <person name="Larsson T."/>
            <person name="Lv J."/>
            <person name="Arendt D."/>
            <person name="Savage R."/>
            <person name="Osoegawa K."/>
            <person name="de Jong P."/>
            <person name="Lindberg D.R."/>
            <person name="Seaver E.C."/>
            <person name="Weisblat D.A."/>
            <person name="Putnam N.H."/>
            <person name="Grigoriev I.V."/>
            <person name="Rokhsar D.S."/>
        </authorList>
    </citation>
    <scope>NUCLEOTIDE SEQUENCE</scope>
    <source>
        <strain evidence="12">I ESC-2004</strain>
    </source>
</reference>
<feature type="binding site" description="axial binding residue" evidence="8">
    <location>
        <position position="423"/>
    </location>
    <ligand>
        <name>heme</name>
        <dbReference type="ChEBI" id="CHEBI:30413"/>
    </ligand>
    <ligandPart>
        <name>Fe</name>
        <dbReference type="ChEBI" id="CHEBI:18248"/>
    </ligandPart>
</feature>
<evidence type="ECO:0000256" key="1">
    <source>
        <dbReference type="ARBA" id="ARBA00001971"/>
    </source>
</evidence>
<dbReference type="Proteomes" id="UP000014760">
    <property type="component" value="Unassembled WGS sequence"/>
</dbReference>
<dbReference type="GO" id="GO:0005506">
    <property type="term" value="F:iron ion binding"/>
    <property type="evidence" value="ECO:0007669"/>
    <property type="project" value="InterPro"/>
</dbReference>
<dbReference type="HOGENOM" id="CLU_001570_28_0_1"/>
<evidence type="ECO:0000256" key="3">
    <source>
        <dbReference type="ARBA" id="ARBA00022617"/>
    </source>
</evidence>
<organism evidence="10">
    <name type="scientific">Capitella teleta</name>
    <name type="common">Polychaete worm</name>
    <dbReference type="NCBI Taxonomy" id="283909"/>
    <lineage>
        <taxon>Eukaryota</taxon>
        <taxon>Metazoa</taxon>
        <taxon>Spiralia</taxon>
        <taxon>Lophotrochozoa</taxon>
        <taxon>Annelida</taxon>
        <taxon>Polychaeta</taxon>
        <taxon>Sedentaria</taxon>
        <taxon>Scolecida</taxon>
        <taxon>Capitellidae</taxon>
        <taxon>Capitella</taxon>
    </lineage>
</organism>
<evidence type="ECO:0000256" key="5">
    <source>
        <dbReference type="ARBA" id="ARBA00023002"/>
    </source>
</evidence>
<evidence type="ECO:0000256" key="8">
    <source>
        <dbReference type="PIRSR" id="PIRSR602401-1"/>
    </source>
</evidence>
<evidence type="ECO:0000256" key="7">
    <source>
        <dbReference type="ARBA" id="ARBA00023033"/>
    </source>
</evidence>
<evidence type="ECO:0008006" key="13">
    <source>
        <dbReference type="Google" id="ProtNLM"/>
    </source>
</evidence>
<keyword evidence="5 9" id="KW-0560">Oxidoreductase</keyword>
<comment type="cofactor">
    <cofactor evidence="1 8">
        <name>heme</name>
        <dbReference type="ChEBI" id="CHEBI:30413"/>
    </cofactor>
</comment>
<dbReference type="PANTHER" id="PTHR24279:SF120">
    <property type="entry name" value="CYTOCHROME P450"/>
    <property type="match status" value="1"/>
</dbReference>
<keyword evidence="3 8" id="KW-0349">Heme</keyword>
<dbReference type="OMA" id="YKFAMEG"/>
<evidence type="ECO:0000313" key="10">
    <source>
        <dbReference type="EMBL" id="ELU00675.1"/>
    </source>
</evidence>
<dbReference type="OrthoDB" id="3945418at2759"/>
<proteinExistence type="inferred from homology"/>
<dbReference type="GO" id="GO:0004497">
    <property type="term" value="F:monooxygenase activity"/>
    <property type="evidence" value="ECO:0007669"/>
    <property type="project" value="UniProtKB-KW"/>
</dbReference>
<gene>
    <name evidence="10" type="ORF">CAPTEDRAFT_125634</name>
</gene>
<dbReference type="CDD" id="cd11054">
    <property type="entry name" value="CYP24A1-like"/>
    <property type="match status" value="1"/>
</dbReference>
<dbReference type="InterPro" id="IPR036396">
    <property type="entry name" value="Cyt_P450_sf"/>
</dbReference>
<evidence type="ECO:0000313" key="11">
    <source>
        <dbReference type="EnsemblMetazoa" id="CapteP125634"/>
    </source>
</evidence>
<keyword evidence="4 8" id="KW-0479">Metal-binding</keyword>
<dbReference type="EMBL" id="KB305767">
    <property type="protein sequence ID" value="ELU00675.1"/>
    <property type="molecule type" value="Genomic_DNA"/>
</dbReference>
<comment type="similarity">
    <text evidence="2 9">Belongs to the cytochrome P450 family.</text>
</comment>
<evidence type="ECO:0000256" key="9">
    <source>
        <dbReference type="RuleBase" id="RU000461"/>
    </source>
</evidence>
<dbReference type="InterPro" id="IPR001128">
    <property type="entry name" value="Cyt_P450"/>
</dbReference>
<evidence type="ECO:0000256" key="2">
    <source>
        <dbReference type="ARBA" id="ARBA00010617"/>
    </source>
</evidence>
<reference evidence="11" key="3">
    <citation type="submission" date="2015-06" db="UniProtKB">
        <authorList>
            <consortium name="EnsemblMetazoa"/>
        </authorList>
    </citation>
    <scope>IDENTIFICATION</scope>
</reference>
<dbReference type="PROSITE" id="PS00086">
    <property type="entry name" value="CYTOCHROME_P450"/>
    <property type="match status" value="1"/>
</dbReference>